<dbReference type="AlphaFoldDB" id="T1RPL4"/>
<reference evidence="4" key="1">
    <citation type="journal article" date="2013" name="J. Bacteriol.">
        <title>Gene content and diversity of the loci encoding biosynthesis of capsular polysaccharides of the 15 serovar reference strains of Haemophilus parasuis.</title>
        <authorList>
            <consortium name="BRaDP1T Consortium"/>
            <person name="Howell K.J."/>
            <person name="Weinert L.A."/>
            <person name="Luan S.L."/>
            <person name="Peters S.E."/>
            <person name="Chaudhuri R.R."/>
            <person name="Harris D."/>
            <person name="Angen O."/>
            <person name="Aragon V."/>
            <person name="Parkhill J."/>
            <person name="Langford P.R."/>
            <person name="Rycroft A.N."/>
            <person name="Wren B.W."/>
            <person name="Tucker A.W."/>
            <person name="Maskell D.J."/>
        </authorList>
    </citation>
    <scope>NUCLEOTIDE SEQUENCE</scope>
    <source>
        <strain evidence="3">N4</strain>
        <strain evidence="4">SW140</strain>
    </source>
</reference>
<reference evidence="4" key="2">
    <citation type="submission" date="2013-03" db="EMBL/GenBank/DDBJ databases">
        <authorList>
            <person name="Howell K."/>
            <person name="Weinert L."/>
            <person name="Luan S.-L."/>
            <person name="Peters S."/>
            <person name="Aragon V."/>
            <person name="Angen O."/>
            <person name="Tucker A.W."/>
            <person name="Maskell D.J."/>
        </authorList>
    </citation>
    <scope>NUCLEOTIDE SEQUENCE</scope>
    <source>
        <strain evidence="3">N4</strain>
        <strain evidence="4">SW140</strain>
    </source>
</reference>
<dbReference type="EMBL" id="KC795289">
    <property type="protein sequence ID" value="AGM38631.1"/>
    <property type="molecule type" value="Genomic_DNA"/>
</dbReference>
<evidence type="ECO:0000313" key="4">
    <source>
        <dbReference type="EMBL" id="AGM38651.1"/>
    </source>
</evidence>
<dbReference type="RefSeq" id="WP_021113867.1">
    <property type="nucleotide sequence ID" value="NZ_CP071489.1"/>
</dbReference>
<accession>T1RPL4</accession>
<dbReference type="GO" id="GO:0016757">
    <property type="term" value="F:glycosyltransferase activity"/>
    <property type="evidence" value="ECO:0007669"/>
    <property type="project" value="InterPro"/>
</dbReference>
<dbReference type="SUPFAM" id="SSF53756">
    <property type="entry name" value="UDP-Glycosyltransferase/glycogen phosphorylase"/>
    <property type="match status" value="1"/>
</dbReference>
<keyword evidence="4" id="KW-0808">Transferase</keyword>
<dbReference type="InterPro" id="IPR001296">
    <property type="entry name" value="Glyco_trans_1"/>
</dbReference>
<evidence type="ECO:0000259" key="2">
    <source>
        <dbReference type="Pfam" id="PF13579"/>
    </source>
</evidence>
<dbReference type="CDD" id="cd03794">
    <property type="entry name" value="GT4_WbuB-like"/>
    <property type="match status" value="1"/>
</dbReference>
<evidence type="ECO:0000313" key="3">
    <source>
        <dbReference type="EMBL" id="AGM38631.1"/>
    </source>
</evidence>
<feature type="domain" description="Glycosyltransferase subfamily 4-like N-terminal" evidence="2">
    <location>
        <begin position="17"/>
        <end position="199"/>
    </location>
</feature>
<protein>
    <submittedName>
        <fullName evidence="4">Glycosyltransferase group 1</fullName>
    </submittedName>
</protein>
<proteinExistence type="predicted"/>
<dbReference type="Gene3D" id="3.40.50.2000">
    <property type="entry name" value="Glycogen Phosphorylase B"/>
    <property type="match status" value="2"/>
</dbReference>
<dbReference type="PANTHER" id="PTHR12526">
    <property type="entry name" value="GLYCOSYLTRANSFERASE"/>
    <property type="match status" value="1"/>
</dbReference>
<sequence>MRIALVTQYFWPETFSVNDLVKELVSQGHTVDIFTGKPNYPDGNIFEGYEKNGLQVEEFIPGATIYRVPLYPRGQKSANGLAINYLSFIWYGVRNFYNFAQYKNYDHIFTFNISPLTAAIPAIYLKHKTKTPLTLWILDLWPESLSTTGYIKNKFILNGIGYMVKWIYSKADKIFVQSRGFIDPVAEYTERDKIRYFPNFAVDELPDISRPTKVPKEILDLLDNNFCIVFTGNLGTAQAVETIVDAAKYLQDIIDIKLVLVGSGSMSSWLEDTIFKNNIHNIILAGRYNSDEMPQFLSRAKGLLVTLKNEYIYSQTIPAKVQTYLASGKPIIASLNGEGAKIIEEAQAGYTCEAENAVELAKMIKKLYVSSDEEQRRLGENGRRYFLEQFEIKKQVKKLVELLDK</sequence>
<dbReference type="GO" id="GO:1901135">
    <property type="term" value="P:carbohydrate derivative metabolic process"/>
    <property type="evidence" value="ECO:0007669"/>
    <property type="project" value="UniProtKB-ARBA"/>
</dbReference>
<dbReference type="Pfam" id="PF00534">
    <property type="entry name" value="Glycos_transf_1"/>
    <property type="match status" value="1"/>
</dbReference>
<dbReference type="Pfam" id="PF13579">
    <property type="entry name" value="Glyco_trans_4_4"/>
    <property type="match status" value="1"/>
</dbReference>
<evidence type="ECO:0000259" key="1">
    <source>
        <dbReference type="Pfam" id="PF00534"/>
    </source>
</evidence>
<dbReference type="InterPro" id="IPR028098">
    <property type="entry name" value="Glyco_trans_4-like_N"/>
</dbReference>
<feature type="domain" description="Glycosyl transferase family 1" evidence="1">
    <location>
        <begin position="223"/>
        <end position="384"/>
    </location>
</feature>
<organism evidence="4">
    <name type="scientific">Glaesserella parasuis</name>
    <name type="common">Haemophilus parasuis</name>
    <dbReference type="NCBI Taxonomy" id="738"/>
    <lineage>
        <taxon>Bacteria</taxon>
        <taxon>Pseudomonadati</taxon>
        <taxon>Pseudomonadota</taxon>
        <taxon>Gammaproteobacteria</taxon>
        <taxon>Pasteurellales</taxon>
        <taxon>Pasteurellaceae</taxon>
        <taxon>Glaesserella</taxon>
    </lineage>
</organism>
<name>T1RPL4_GLAPU</name>
<gene>
    <name evidence="4" type="primary">gltA2</name>
    <name evidence="3" type="synonym">gltA1</name>
</gene>
<dbReference type="EMBL" id="KC795309">
    <property type="protein sequence ID" value="AGM38651.1"/>
    <property type="molecule type" value="Genomic_DNA"/>
</dbReference>